<evidence type="ECO:0000256" key="8">
    <source>
        <dbReference type="SAM" id="SignalP"/>
    </source>
</evidence>
<keyword evidence="6" id="KW-0449">Lipoprotein</keyword>
<evidence type="ECO:0000256" key="2">
    <source>
        <dbReference type="ARBA" id="ARBA00008973"/>
    </source>
</evidence>
<gene>
    <name evidence="9" type="ORF">FPZ45_04110</name>
</gene>
<protein>
    <submittedName>
        <fullName evidence="9">MetQ/NlpA family ABC transporter substrate-binding protein</fullName>
    </submittedName>
</protein>
<keyword evidence="10" id="KW-1185">Reference proteome</keyword>
<sequence length="325" mass="34993">MKKQLWLSLVVILAILVVTACGNKNSGNNKQAAAPESSAPASAAAVESPSPSPSPEPPKEPIKVKIGVTGSDGPQWPLFKEKAKKELNVDIQLIEFADYTLPNLALANNEVDINSFQHLAFLSKFNVEHNLDIVPIGSTVVAPLGLYSQKYKTVDEIPEGSKIAIPDDPSNQGRGLLVLQQAGLIKLKDNPGLFATPDDIVENPHKIKIVPVVAQQTPRVLPDVAASIINGGIAGQAGLKLADAIFHDDPKAESTRPYVNVFAVRRADVNNATYLELAKLYQQPDIEEAVLKDTNGASFVTNIPVEQLQQTLDQLIENIKAEKAK</sequence>
<dbReference type="EMBL" id="VNJJ01000002">
    <property type="protein sequence ID" value="TVY03078.1"/>
    <property type="molecule type" value="Genomic_DNA"/>
</dbReference>
<organism evidence="9 10">
    <name type="scientific">Cohnella terricola</name>
    <dbReference type="NCBI Taxonomy" id="1289167"/>
    <lineage>
        <taxon>Bacteria</taxon>
        <taxon>Bacillati</taxon>
        <taxon>Bacillota</taxon>
        <taxon>Bacilli</taxon>
        <taxon>Bacillales</taxon>
        <taxon>Paenibacillaceae</taxon>
        <taxon>Cohnella</taxon>
    </lineage>
</organism>
<dbReference type="RefSeq" id="WP_144698716.1">
    <property type="nucleotide sequence ID" value="NZ_VNJJ01000002.1"/>
</dbReference>
<evidence type="ECO:0000256" key="5">
    <source>
        <dbReference type="ARBA" id="ARBA00023139"/>
    </source>
</evidence>
<dbReference type="AlphaFoldDB" id="A0A559JT68"/>
<evidence type="ECO:0000256" key="1">
    <source>
        <dbReference type="ARBA" id="ARBA00004635"/>
    </source>
</evidence>
<evidence type="ECO:0000256" key="3">
    <source>
        <dbReference type="ARBA" id="ARBA00022729"/>
    </source>
</evidence>
<evidence type="ECO:0000313" key="10">
    <source>
        <dbReference type="Proteomes" id="UP000316330"/>
    </source>
</evidence>
<proteinExistence type="inferred from homology"/>
<dbReference type="OrthoDB" id="9812878at2"/>
<evidence type="ECO:0000256" key="7">
    <source>
        <dbReference type="SAM" id="MobiDB-lite"/>
    </source>
</evidence>
<keyword evidence="5" id="KW-0564">Palmitate</keyword>
<dbReference type="GO" id="GO:0016020">
    <property type="term" value="C:membrane"/>
    <property type="evidence" value="ECO:0007669"/>
    <property type="project" value="UniProtKB-SubCell"/>
</dbReference>
<comment type="subcellular location">
    <subcellularLocation>
        <location evidence="1">Membrane</location>
        <topology evidence="1">Lipid-anchor</topology>
    </subcellularLocation>
</comment>
<dbReference type="InterPro" id="IPR004872">
    <property type="entry name" value="Lipoprotein_NlpA"/>
</dbReference>
<evidence type="ECO:0000256" key="4">
    <source>
        <dbReference type="ARBA" id="ARBA00023136"/>
    </source>
</evidence>
<evidence type="ECO:0000313" key="9">
    <source>
        <dbReference type="EMBL" id="TVY03078.1"/>
    </source>
</evidence>
<comment type="similarity">
    <text evidence="2">Belongs to the NlpA lipoprotein family.</text>
</comment>
<comment type="caution">
    <text evidence="9">The sequence shown here is derived from an EMBL/GenBank/DDBJ whole genome shotgun (WGS) entry which is preliminary data.</text>
</comment>
<reference evidence="9 10" key="1">
    <citation type="submission" date="2019-07" db="EMBL/GenBank/DDBJ databases">
        <authorList>
            <person name="Kim J."/>
        </authorList>
    </citation>
    <scope>NUCLEOTIDE SEQUENCE [LARGE SCALE GENOMIC DNA]</scope>
    <source>
        <strain evidence="9 10">G13</strain>
    </source>
</reference>
<dbReference type="Proteomes" id="UP000316330">
    <property type="component" value="Unassembled WGS sequence"/>
</dbReference>
<dbReference type="Pfam" id="PF03180">
    <property type="entry name" value="Lipoprotein_9"/>
    <property type="match status" value="1"/>
</dbReference>
<evidence type="ECO:0000256" key="6">
    <source>
        <dbReference type="ARBA" id="ARBA00023288"/>
    </source>
</evidence>
<dbReference type="SUPFAM" id="SSF53850">
    <property type="entry name" value="Periplasmic binding protein-like II"/>
    <property type="match status" value="1"/>
</dbReference>
<dbReference type="PANTHER" id="PTHR30429">
    <property type="entry name" value="D-METHIONINE-BINDING LIPOPROTEIN METQ"/>
    <property type="match status" value="1"/>
</dbReference>
<keyword evidence="3 8" id="KW-0732">Signal</keyword>
<feature type="compositionally biased region" description="Low complexity" evidence="7">
    <location>
        <begin position="32"/>
        <end position="49"/>
    </location>
</feature>
<dbReference type="PANTHER" id="PTHR30429:SF3">
    <property type="entry name" value="LIPOPROTEIN"/>
    <property type="match status" value="1"/>
</dbReference>
<feature type="signal peptide" evidence="8">
    <location>
        <begin position="1"/>
        <end position="20"/>
    </location>
</feature>
<keyword evidence="4" id="KW-0472">Membrane</keyword>
<dbReference type="Gene3D" id="3.40.190.10">
    <property type="entry name" value="Periplasmic binding protein-like II"/>
    <property type="match status" value="2"/>
</dbReference>
<dbReference type="PROSITE" id="PS51257">
    <property type="entry name" value="PROKAR_LIPOPROTEIN"/>
    <property type="match status" value="1"/>
</dbReference>
<feature type="region of interest" description="Disordered" evidence="7">
    <location>
        <begin position="27"/>
        <end position="60"/>
    </location>
</feature>
<name>A0A559JT68_9BACL</name>
<feature type="chain" id="PRO_5038731348" evidence="8">
    <location>
        <begin position="21"/>
        <end position="325"/>
    </location>
</feature>
<accession>A0A559JT68</accession>